<evidence type="ECO:0000313" key="1">
    <source>
        <dbReference type="EMBL" id="KAG9474777.1"/>
    </source>
</evidence>
<proteinExistence type="predicted"/>
<dbReference type="AlphaFoldDB" id="A0A8J6ESG1"/>
<organism evidence="1 2">
    <name type="scientific">Eleutherodactylus coqui</name>
    <name type="common">Puerto Rican coqui</name>
    <dbReference type="NCBI Taxonomy" id="57060"/>
    <lineage>
        <taxon>Eukaryota</taxon>
        <taxon>Metazoa</taxon>
        <taxon>Chordata</taxon>
        <taxon>Craniata</taxon>
        <taxon>Vertebrata</taxon>
        <taxon>Euteleostomi</taxon>
        <taxon>Amphibia</taxon>
        <taxon>Batrachia</taxon>
        <taxon>Anura</taxon>
        <taxon>Neobatrachia</taxon>
        <taxon>Hyloidea</taxon>
        <taxon>Eleutherodactylidae</taxon>
        <taxon>Eleutherodactylinae</taxon>
        <taxon>Eleutherodactylus</taxon>
        <taxon>Eleutherodactylus</taxon>
    </lineage>
</organism>
<protein>
    <submittedName>
        <fullName evidence="1">Uncharacterized protein</fullName>
    </submittedName>
</protein>
<comment type="caution">
    <text evidence="1">The sequence shown here is derived from an EMBL/GenBank/DDBJ whole genome shotgun (WGS) entry which is preliminary data.</text>
</comment>
<keyword evidence="2" id="KW-1185">Reference proteome</keyword>
<dbReference type="EMBL" id="WNTK01000012">
    <property type="protein sequence ID" value="KAG9474777.1"/>
    <property type="molecule type" value="Genomic_DNA"/>
</dbReference>
<name>A0A8J6ESG1_ELECQ</name>
<accession>A0A8J6ESG1</accession>
<reference evidence="1" key="1">
    <citation type="thesis" date="2020" institute="ProQuest LLC" country="789 East Eisenhower Parkway, Ann Arbor, MI, USA">
        <title>Comparative Genomics and Chromosome Evolution.</title>
        <authorList>
            <person name="Mudd A.B."/>
        </authorList>
    </citation>
    <scope>NUCLEOTIDE SEQUENCE</scope>
    <source>
        <strain evidence="1">HN-11 Male</strain>
        <tissue evidence="1">Kidney and liver</tissue>
    </source>
</reference>
<evidence type="ECO:0000313" key="2">
    <source>
        <dbReference type="Proteomes" id="UP000770717"/>
    </source>
</evidence>
<dbReference type="Proteomes" id="UP000770717">
    <property type="component" value="Unassembled WGS sequence"/>
</dbReference>
<gene>
    <name evidence="1" type="ORF">GDO78_003307</name>
</gene>
<sequence length="136" mass="14985">MCSEHLWERLGETLRKKPRTILEDKGLSNALSPEKESALIESSVNAQSAIPAMFTQVTFSQLPPNQTFPLVSPLRPQLRRIGPAAPPPERARSHFVGGTHCAQTLLSARWNMGNKAAMNDAGVLGTVVQRTVRPYR</sequence>